<proteinExistence type="predicted"/>
<evidence type="ECO:0000313" key="2">
    <source>
        <dbReference type="EMBL" id="MDH6279766.1"/>
    </source>
</evidence>
<dbReference type="RefSeq" id="WP_280759143.1">
    <property type="nucleotide sequence ID" value="NZ_JARXVC010000002.1"/>
</dbReference>
<dbReference type="InterPro" id="IPR025442">
    <property type="entry name" value="DUF4185"/>
</dbReference>
<dbReference type="EMBL" id="JARXVC010000002">
    <property type="protein sequence ID" value="MDH6279766.1"/>
    <property type="molecule type" value="Genomic_DNA"/>
</dbReference>
<dbReference type="InterPro" id="IPR013207">
    <property type="entry name" value="LGFP"/>
</dbReference>
<reference evidence="2 3" key="1">
    <citation type="submission" date="2023-04" db="EMBL/GenBank/DDBJ databases">
        <title>Forest soil microbial communities from Buena Vista Peninsula, Colon Province, Panama.</title>
        <authorList>
            <person name="Bouskill N."/>
        </authorList>
    </citation>
    <scope>NUCLEOTIDE SEQUENCE [LARGE SCALE GENOMIC DNA]</scope>
    <source>
        <strain evidence="2 3">CFH S0262</strain>
    </source>
</reference>
<evidence type="ECO:0000259" key="1">
    <source>
        <dbReference type="Pfam" id="PF13810"/>
    </source>
</evidence>
<keyword evidence="3" id="KW-1185">Reference proteome</keyword>
<protein>
    <recommendedName>
        <fullName evidence="1">DUF4185 domain-containing protein</fullName>
    </recommendedName>
</protein>
<feature type="domain" description="DUF4185" evidence="1">
    <location>
        <begin position="10"/>
        <end position="324"/>
    </location>
</feature>
<dbReference type="Pfam" id="PF13810">
    <property type="entry name" value="DUF4185"/>
    <property type="match status" value="1"/>
</dbReference>
<evidence type="ECO:0000313" key="3">
    <source>
        <dbReference type="Proteomes" id="UP001160334"/>
    </source>
</evidence>
<sequence length="401" mass="43735">MFVKNLTGGRRTGSWGVGGTDLAIPVRLSDGRFGYFCGDTFQSDFPGGPGWRSPVMLRSTTTNLDGGIVFSSAAGGGYAKEILPNAHDTRELPNPESPGTEFTVIPGDAVTIGPRTCLSVISVHSWSSRNWSTNFTYLAYSDDSGENWNLSPARWDNQLGALNQLWTMERFGGYVHVISTAFGRNNPAGMILRRVPEREILRPAAYRDWGWTSETGWGWGNPATPILPGPVGEMCLRYVQGTWVLAYFDPAAYAIVTRTAAAVDGVWSDPVVQVEGGAWGARDGTYAQVYGGYIHPESTLDNLHLIVSQWNTTTGTPYHAMQFRATIEPAAPVLTVHGPIGVRYRETGSETGPLGHATANEHVLADGTVQDFEHGRIYWHLATGAWETHGFTGRKCEPPRD</sequence>
<gene>
    <name evidence="2" type="ORF">M2280_000975</name>
</gene>
<accession>A0ABT6M629</accession>
<comment type="caution">
    <text evidence="2">The sequence shown here is derived from an EMBL/GenBank/DDBJ whole genome shotgun (WGS) entry which is preliminary data.</text>
</comment>
<dbReference type="Pfam" id="PF08310">
    <property type="entry name" value="LGFP"/>
    <property type="match status" value="1"/>
</dbReference>
<dbReference type="Proteomes" id="UP001160334">
    <property type="component" value="Unassembled WGS sequence"/>
</dbReference>
<organism evidence="2 3">
    <name type="scientific">Prescottella agglutinans</name>
    <dbReference type="NCBI Taxonomy" id="1644129"/>
    <lineage>
        <taxon>Bacteria</taxon>
        <taxon>Bacillati</taxon>
        <taxon>Actinomycetota</taxon>
        <taxon>Actinomycetes</taxon>
        <taxon>Mycobacteriales</taxon>
        <taxon>Nocardiaceae</taxon>
        <taxon>Prescottella</taxon>
    </lineage>
</organism>
<name>A0ABT6M629_9NOCA</name>